<proteinExistence type="predicted"/>
<name>A0ACB6QZE8_9PLEO</name>
<comment type="caution">
    <text evidence="1">The sequence shown here is derived from an EMBL/GenBank/DDBJ whole genome shotgun (WGS) entry which is preliminary data.</text>
</comment>
<organism evidence="1 2">
    <name type="scientific">Lindgomyces ingoldianus</name>
    <dbReference type="NCBI Taxonomy" id="673940"/>
    <lineage>
        <taxon>Eukaryota</taxon>
        <taxon>Fungi</taxon>
        <taxon>Dikarya</taxon>
        <taxon>Ascomycota</taxon>
        <taxon>Pezizomycotina</taxon>
        <taxon>Dothideomycetes</taxon>
        <taxon>Pleosporomycetidae</taxon>
        <taxon>Pleosporales</taxon>
        <taxon>Lindgomycetaceae</taxon>
        <taxon>Lindgomyces</taxon>
    </lineage>
</organism>
<reference evidence="1" key="1">
    <citation type="journal article" date="2020" name="Stud. Mycol.">
        <title>101 Dothideomycetes genomes: a test case for predicting lifestyles and emergence of pathogens.</title>
        <authorList>
            <person name="Haridas S."/>
            <person name="Albert R."/>
            <person name="Binder M."/>
            <person name="Bloem J."/>
            <person name="Labutti K."/>
            <person name="Salamov A."/>
            <person name="Andreopoulos B."/>
            <person name="Baker S."/>
            <person name="Barry K."/>
            <person name="Bills G."/>
            <person name="Bluhm B."/>
            <person name="Cannon C."/>
            <person name="Castanera R."/>
            <person name="Culley D."/>
            <person name="Daum C."/>
            <person name="Ezra D."/>
            <person name="Gonzalez J."/>
            <person name="Henrissat B."/>
            <person name="Kuo A."/>
            <person name="Liang C."/>
            <person name="Lipzen A."/>
            <person name="Lutzoni F."/>
            <person name="Magnuson J."/>
            <person name="Mondo S."/>
            <person name="Nolan M."/>
            <person name="Ohm R."/>
            <person name="Pangilinan J."/>
            <person name="Park H.-J."/>
            <person name="Ramirez L."/>
            <person name="Alfaro M."/>
            <person name="Sun H."/>
            <person name="Tritt A."/>
            <person name="Yoshinaga Y."/>
            <person name="Zwiers L.-H."/>
            <person name="Turgeon B."/>
            <person name="Goodwin S."/>
            <person name="Spatafora J."/>
            <person name="Crous P."/>
            <person name="Grigoriev I."/>
        </authorList>
    </citation>
    <scope>NUCLEOTIDE SEQUENCE</scope>
    <source>
        <strain evidence="1">ATCC 200398</strain>
    </source>
</reference>
<gene>
    <name evidence="1" type="ORF">BDR25DRAFT_353917</name>
</gene>
<protein>
    <submittedName>
        <fullName evidence="1">Uncharacterized protein</fullName>
    </submittedName>
</protein>
<dbReference type="EMBL" id="MU003503">
    <property type="protein sequence ID" value="KAF2472215.1"/>
    <property type="molecule type" value="Genomic_DNA"/>
</dbReference>
<evidence type="ECO:0000313" key="1">
    <source>
        <dbReference type="EMBL" id="KAF2472215.1"/>
    </source>
</evidence>
<accession>A0ACB6QZE8</accession>
<keyword evidence="2" id="KW-1185">Reference proteome</keyword>
<evidence type="ECO:0000313" key="2">
    <source>
        <dbReference type="Proteomes" id="UP000799755"/>
    </source>
</evidence>
<sequence>MAILHRSGGYVKIGRGLVSWSILKAWCSLEMIHSCVRSINLLTKISDRQRGTKVLYVGELRLYNFSLLTIHTGTQILRRTLTSGRFAVCSPCQEVGWLKLIEAIMSEIARDPWKRKIVGGDLLHDEEGVIDVVKQWHQRLRITTRQTGHITKDLLTFIKAKFYWQNAEYLLTFSRGARDKQLHPKQAILITTLLEIDEVAPGLPTGRTTYERTEFVSPVTVTIRTPTSPPPCRTNAHKISPVQASKSPNRTVLRLVGSPGHTSGSKLKGKIWPNLNQLRLPYYGPFSTLNLSLPELRKHLTFFRHGVSISSIYVVYALERKFTGESNALYIHIRTISIKVKKPVHLYGMTLPHCSLIQPRCSQSTVLTRLRGPPGQWDRNDSKFRLQRPWKCGIPVRGLRRIYYSVRFQMDGHMTKQSGLTMGNHALVPIVVVFLLLLATKVRGALHNWKIISFREPYPAQVDGSQERTTAKFAEPTGIGDVKTPNDMFLLFRTCHYEVTSKEAVKEPIAKRKLDRASEFETLTFLIHSPSLTFFPFSSRPPQNT</sequence>
<dbReference type="Proteomes" id="UP000799755">
    <property type="component" value="Unassembled WGS sequence"/>
</dbReference>